<dbReference type="RefSeq" id="WP_240257142.1">
    <property type="nucleotide sequence ID" value="NZ_JAKTTI010000036.1"/>
</dbReference>
<sequence>MNVVIERSQRKYRNARESACYSIFDIESLLKTFAKEGLLWCLQDMFDLTEAEKILIGHYLLKHRELQVYDNAS</sequence>
<reference evidence="1" key="1">
    <citation type="submission" date="2022-02" db="EMBL/GenBank/DDBJ databases">
        <title>Fredinandcohnia quinoae sp. nov. isolated from Chenopodium quinoa seeds.</title>
        <authorList>
            <person name="Saati-Santamaria Z."/>
            <person name="Flores-Felix J.D."/>
            <person name="Igual J.M."/>
            <person name="Velazquez E."/>
            <person name="Garcia-Fraile P."/>
            <person name="Martinez-Molina E."/>
        </authorList>
    </citation>
    <scope>NUCLEOTIDE SEQUENCE</scope>
    <source>
        <strain evidence="1">SECRCQ15</strain>
    </source>
</reference>
<proteinExistence type="predicted"/>
<protein>
    <submittedName>
        <fullName evidence="1">Uncharacterized protein</fullName>
    </submittedName>
</protein>
<evidence type="ECO:0000313" key="2">
    <source>
        <dbReference type="Proteomes" id="UP001431131"/>
    </source>
</evidence>
<dbReference type="Proteomes" id="UP001431131">
    <property type="component" value="Unassembled WGS sequence"/>
</dbReference>
<gene>
    <name evidence="1" type="ORF">MJG50_17950</name>
</gene>
<evidence type="ECO:0000313" key="1">
    <source>
        <dbReference type="EMBL" id="MCH1627221.1"/>
    </source>
</evidence>
<accession>A0AAW5ECP3</accession>
<keyword evidence="2" id="KW-1185">Reference proteome</keyword>
<name>A0AAW5ECP3_9BACI</name>
<dbReference type="AlphaFoldDB" id="A0AAW5ECP3"/>
<comment type="caution">
    <text evidence="1">The sequence shown here is derived from an EMBL/GenBank/DDBJ whole genome shotgun (WGS) entry which is preliminary data.</text>
</comment>
<dbReference type="EMBL" id="JAKTTI010000036">
    <property type="protein sequence ID" value="MCH1627221.1"/>
    <property type="molecule type" value="Genomic_DNA"/>
</dbReference>
<organism evidence="1 2">
    <name type="scientific">Fredinandcohnia quinoae</name>
    <dbReference type="NCBI Taxonomy" id="2918902"/>
    <lineage>
        <taxon>Bacteria</taxon>
        <taxon>Bacillati</taxon>
        <taxon>Bacillota</taxon>
        <taxon>Bacilli</taxon>
        <taxon>Bacillales</taxon>
        <taxon>Bacillaceae</taxon>
        <taxon>Fredinandcohnia</taxon>
    </lineage>
</organism>